<keyword evidence="3" id="KW-1185">Reference proteome</keyword>
<protein>
    <recommendedName>
        <fullName evidence="4">PspA/IM30 family protein</fullName>
    </recommendedName>
</protein>
<evidence type="ECO:0000313" key="3">
    <source>
        <dbReference type="Proteomes" id="UP000609651"/>
    </source>
</evidence>
<feature type="coiled-coil region" evidence="1">
    <location>
        <begin position="170"/>
        <end position="197"/>
    </location>
</feature>
<accession>A0ABX1VIF2</accession>
<comment type="caution">
    <text evidence="2">The sequence shown here is derived from an EMBL/GenBank/DDBJ whole genome shotgun (WGS) entry which is preliminary data.</text>
</comment>
<sequence length="278" mass="30275">MKVIPKATPMIRKALLGTALTLGLGSLVFGTDLFTFGKTAFSEAQTGLRDAVPVSFEIKAARQKLTELDPAVSAAKRVVAEQQIAVERLKTDLAGRTAALDEQAREMAFLRDKIGSGELHYAGRVIRETDMKRDLAARLTTYETAKATLGHKEALLDARQRTLAANERKLDAMLAARGQLEVQIEQLEAKHQMVQARETIAGVEIDDTALSDTRDLIQRIDDELSVREKMLDEDGNTWNGAVPVSEIVKEGAAAEDAAARYDALFGAEQPAKITSDEA</sequence>
<organism evidence="2 3">
    <name type="scientific">Alienimonas chondri</name>
    <dbReference type="NCBI Taxonomy" id="2681879"/>
    <lineage>
        <taxon>Bacteria</taxon>
        <taxon>Pseudomonadati</taxon>
        <taxon>Planctomycetota</taxon>
        <taxon>Planctomycetia</taxon>
        <taxon>Planctomycetales</taxon>
        <taxon>Planctomycetaceae</taxon>
        <taxon>Alienimonas</taxon>
    </lineage>
</organism>
<dbReference type="EMBL" id="WTPX01000219">
    <property type="protein sequence ID" value="NNJ27866.1"/>
    <property type="molecule type" value="Genomic_DNA"/>
</dbReference>
<proteinExistence type="predicted"/>
<keyword evidence="1" id="KW-0175">Coiled coil</keyword>
<gene>
    <name evidence="2" type="ORF">LzC2_39760</name>
</gene>
<dbReference type="Proteomes" id="UP000609651">
    <property type="component" value="Unassembled WGS sequence"/>
</dbReference>
<evidence type="ECO:0000256" key="1">
    <source>
        <dbReference type="SAM" id="Coils"/>
    </source>
</evidence>
<evidence type="ECO:0000313" key="2">
    <source>
        <dbReference type="EMBL" id="NNJ27866.1"/>
    </source>
</evidence>
<reference evidence="2 3" key="1">
    <citation type="journal article" date="2020" name="Syst. Appl. Microbiol.">
        <title>Alienimonas chondri sp. nov., a novel planctomycete isolated from the biofilm of the red alga Chondrus crispus.</title>
        <authorList>
            <person name="Vitorino I."/>
            <person name="Albuquerque L."/>
            <person name="Wiegand S."/>
            <person name="Kallscheuer N."/>
            <person name="da Costa M.S."/>
            <person name="Lobo-da-Cunha A."/>
            <person name="Jogler C."/>
            <person name="Lage O.M."/>
        </authorList>
    </citation>
    <scope>NUCLEOTIDE SEQUENCE [LARGE SCALE GENOMIC DNA]</scope>
    <source>
        <strain evidence="2 3">LzC2</strain>
    </source>
</reference>
<name>A0ABX1VIF2_9PLAN</name>
<evidence type="ECO:0008006" key="4">
    <source>
        <dbReference type="Google" id="ProtNLM"/>
    </source>
</evidence>